<sequence>MFVKEGIIASPGIVIAKALVYEKILVEVNKHKIEDTEAEMVKFQNAIQKSHEQLEAIRIKAINELGEEEGAIFEAHAMVLDDPEFVEGVEAEINNNHLGADYAVKIITDRFYEIFDQMDDPYFSARAADIKDVGTRVLQNILGIVQADLSKLDEDVIIIADDLTPSDTAQMDKKRVMGFATNIGSRTSHTAIMARSLEIPAVLGLGDITGTVKTGDLMVVDGLTGKVCVNPTNEQLESYQNEKIKYQNYLKELEALKDLDAVTLDGRKVELVGNIGEPNDVAGVLKNGGVGVGLYRTEFLYMNSDVMPSEEKQFAAYRSVLEAFPNGPVIIRTLDIGGDKKLPYLPMDDELNPFLGLRAIRLCFKEIDLFKIQLRAILRASIYGQAHIMFPMISSITEVRQAKAILLDCMKELDQEQRPYDKAVKVGVMIEIPSAAIAADIISKEVDFFSIGTNDLCQYTLAVDRMNQEVSYLYDPFNPAILRLIKQVTATSEKKDNFFTGMCGEMAGDPLAAVLLLGLGLYEFSMSALSIPQIKKIIRSVRYEDAKNIADAALNMDSGEEIMDFVQESMKKLNLNI</sequence>
<evidence type="ECO:0000313" key="22">
    <source>
        <dbReference type="Proteomes" id="UP000622405"/>
    </source>
</evidence>
<keyword evidence="13 17" id="KW-0479">Metal-binding</keyword>
<dbReference type="InterPro" id="IPR008279">
    <property type="entry name" value="PEP-util_enz_mobile_dom"/>
</dbReference>
<comment type="cofactor">
    <cofactor evidence="2 17">
        <name>Mg(2+)</name>
        <dbReference type="ChEBI" id="CHEBI:18420"/>
    </cofactor>
</comment>
<dbReference type="SUPFAM" id="SSF51621">
    <property type="entry name" value="Phosphoenolpyruvate/pyruvate domain"/>
    <property type="match status" value="1"/>
</dbReference>
<dbReference type="EMBL" id="WJBE01000004">
    <property type="protein sequence ID" value="MBC3899177.1"/>
    <property type="molecule type" value="Genomic_DNA"/>
</dbReference>
<keyword evidence="9 17" id="KW-0963">Cytoplasm</keyword>
<keyword evidence="12 17" id="KW-0598">Phosphotransferase system</keyword>
<comment type="subcellular location">
    <subcellularLocation>
        <location evidence="4 17">Cytoplasm</location>
    </subcellularLocation>
</comment>
<evidence type="ECO:0000259" key="20">
    <source>
        <dbReference type="Pfam" id="PF05524"/>
    </source>
</evidence>
<dbReference type="InterPro" id="IPR036618">
    <property type="entry name" value="PtsI_HPr-bd_sf"/>
</dbReference>
<evidence type="ECO:0000256" key="13">
    <source>
        <dbReference type="ARBA" id="ARBA00022723"/>
    </source>
</evidence>
<keyword evidence="15 17" id="KW-0460">Magnesium</keyword>
<proteinExistence type="inferred from homology"/>
<comment type="similarity">
    <text evidence="5 17">Belongs to the PEP-utilizing enzyme family.</text>
</comment>
<dbReference type="Gene3D" id="3.20.20.60">
    <property type="entry name" value="Phosphoenolpyruvate-binding domains"/>
    <property type="match status" value="1"/>
</dbReference>
<evidence type="ECO:0000256" key="9">
    <source>
        <dbReference type="ARBA" id="ARBA00022490"/>
    </source>
</evidence>
<dbReference type="PANTHER" id="PTHR46244">
    <property type="entry name" value="PHOSPHOENOLPYRUVATE-PROTEIN PHOSPHOTRANSFERASE"/>
    <property type="match status" value="1"/>
</dbReference>
<evidence type="ECO:0000313" key="21">
    <source>
        <dbReference type="EMBL" id="MBC3899177.1"/>
    </source>
</evidence>
<evidence type="ECO:0000256" key="11">
    <source>
        <dbReference type="ARBA" id="ARBA00022679"/>
    </source>
</evidence>
<dbReference type="SUPFAM" id="SSF52009">
    <property type="entry name" value="Phosphohistidine domain"/>
    <property type="match status" value="1"/>
</dbReference>
<gene>
    <name evidence="21" type="primary">ptsP</name>
    <name evidence="21" type="ORF">GH811_06045</name>
</gene>
<dbReference type="Pfam" id="PF05524">
    <property type="entry name" value="PEP-utilisers_N"/>
    <property type="match status" value="1"/>
</dbReference>
<dbReference type="EC" id="2.7.3.9" evidence="6 17"/>
<accession>A0ABR6YVF6</accession>
<comment type="function">
    <text evidence="3 17">General (non sugar-specific) component of the phosphoenolpyruvate-dependent sugar phosphotransferase system (sugar PTS). This major carbohydrate active-transport system catalyzes the phosphorylation of incoming sugar substrates concomitantly with their translocation across the cell membrane. Enzyme I transfers the phosphoryl group from phosphoenolpyruvate (PEP) to the phosphoryl carrier protein (HPr).</text>
</comment>
<protein>
    <recommendedName>
        <fullName evidence="7 17">Phosphoenolpyruvate-protein phosphotransferase</fullName>
        <ecNumber evidence="6 17">2.7.3.9</ecNumber>
    </recommendedName>
    <alternativeName>
        <fullName evidence="16 17">Phosphotransferase system, enzyme I</fullName>
    </alternativeName>
</protein>
<comment type="catalytic activity">
    <reaction evidence="1 17">
        <text>L-histidyl-[protein] + phosphoenolpyruvate = N(pros)-phospho-L-histidyl-[protein] + pyruvate</text>
        <dbReference type="Rhea" id="RHEA:23880"/>
        <dbReference type="Rhea" id="RHEA-COMP:9745"/>
        <dbReference type="Rhea" id="RHEA-COMP:9746"/>
        <dbReference type="ChEBI" id="CHEBI:15361"/>
        <dbReference type="ChEBI" id="CHEBI:29979"/>
        <dbReference type="ChEBI" id="CHEBI:58702"/>
        <dbReference type="ChEBI" id="CHEBI:64837"/>
        <dbReference type="EC" id="2.7.3.9"/>
    </reaction>
</comment>
<keyword evidence="22" id="KW-1185">Reference proteome</keyword>
<dbReference type="InterPro" id="IPR006318">
    <property type="entry name" value="PTS_EI-like"/>
</dbReference>
<evidence type="ECO:0000256" key="5">
    <source>
        <dbReference type="ARBA" id="ARBA00007837"/>
    </source>
</evidence>
<evidence type="ECO:0000256" key="10">
    <source>
        <dbReference type="ARBA" id="ARBA00022597"/>
    </source>
</evidence>
<comment type="caution">
    <text evidence="21">The sequence shown here is derived from an EMBL/GenBank/DDBJ whole genome shotgun (WGS) entry which is preliminary data.</text>
</comment>
<evidence type="ECO:0000256" key="6">
    <source>
        <dbReference type="ARBA" id="ARBA00012232"/>
    </source>
</evidence>
<dbReference type="InterPro" id="IPR015813">
    <property type="entry name" value="Pyrv/PenolPyrv_kinase-like_dom"/>
</dbReference>
<evidence type="ECO:0000256" key="12">
    <source>
        <dbReference type="ARBA" id="ARBA00022683"/>
    </source>
</evidence>
<evidence type="ECO:0000256" key="3">
    <source>
        <dbReference type="ARBA" id="ARBA00002728"/>
    </source>
</evidence>
<evidence type="ECO:0000259" key="19">
    <source>
        <dbReference type="Pfam" id="PF02896"/>
    </source>
</evidence>
<reference evidence="21 22" key="1">
    <citation type="journal article" date="2020" name="mSystems">
        <title>Defining Genomic and Predicted Metabolic Features of the Acetobacterium Genus.</title>
        <authorList>
            <person name="Ross D.E."/>
            <person name="Marshall C.W."/>
            <person name="Gulliver D."/>
            <person name="May H.D."/>
            <person name="Norman R.S."/>
        </authorList>
    </citation>
    <scope>NUCLEOTIDE SEQUENCE [LARGE SCALE GENOMIC DNA]</scope>
    <source>
        <strain evidence="21 22">DSM 4132</strain>
    </source>
</reference>
<keyword evidence="11 17" id="KW-0808">Transferase</keyword>
<dbReference type="Gene3D" id="1.10.274.10">
    <property type="entry name" value="PtsI, HPr-binding domain"/>
    <property type="match status" value="1"/>
</dbReference>
<evidence type="ECO:0000256" key="7">
    <source>
        <dbReference type="ARBA" id="ARBA00016544"/>
    </source>
</evidence>
<dbReference type="InterPro" id="IPR008731">
    <property type="entry name" value="PTS_EIN"/>
</dbReference>
<evidence type="ECO:0000256" key="17">
    <source>
        <dbReference type="PIRNR" id="PIRNR000732"/>
    </source>
</evidence>
<dbReference type="InterPro" id="IPR036637">
    <property type="entry name" value="Phosphohistidine_dom_sf"/>
</dbReference>
<evidence type="ECO:0000256" key="1">
    <source>
        <dbReference type="ARBA" id="ARBA00000683"/>
    </source>
</evidence>
<dbReference type="InterPro" id="IPR000121">
    <property type="entry name" value="PEP_util_C"/>
</dbReference>
<evidence type="ECO:0000256" key="4">
    <source>
        <dbReference type="ARBA" id="ARBA00004496"/>
    </source>
</evidence>
<dbReference type="RefSeq" id="WP_186893707.1">
    <property type="nucleotide sequence ID" value="NZ_WJBE01000004.1"/>
</dbReference>
<dbReference type="Proteomes" id="UP000622405">
    <property type="component" value="Unassembled WGS sequence"/>
</dbReference>
<dbReference type="PRINTS" id="PR01736">
    <property type="entry name" value="PHPHTRNFRASE"/>
</dbReference>
<dbReference type="InterPro" id="IPR023151">
    <property type="entry name" value="PEP_util_CS"/>
</dbReference>
<dbReference type="InterPro" id="IPR050499">
    <property type="entry name" value="PEP-utilizing_PTS_enzyme"/>
</dbReference>
<dbReference type="Pfam" id="PF00391">
    <property type="entry name" value="PEP-utilizers"/>
    <property type="match status" value="1"/>
</dbReference>
<feature type="domain" description="PEP-utilising enzyme mobile" evidence="18">
    <location>
        <begin position="153"/>
        <end position="225"/>
    </location>
</feature>
<evidence type="ECO:0000256" key="15">
    <source>
        <dbReference type="ARBA" id="ARBA00022842"/>
    </source>
</evidence>
<feature type="domain" description="Phosphotransferase system enzyme I N-terminal" evidence="20">
    <location>
        <begin position="5"/>
        <end position="126"/>
    </location>
</feature>
<dbReference type="Gene3D" id="3.50.30.10">
    <property type="entry name" value="Phosphohistidine domain"/>
    <property type="match status" value="1"/>
</dbReference>
<evidence type="ECO:0000259" key="18">
    <source>
        <dbReference type="Pfam" id="PF00391"/>
    </source>
</evidence>
<evidence type="ECO:0000256" key="2">
    <source>
        <dbReference type="ARBA" id="ARBA00001946"/>
    </source>
</evidence>
<dbReference type="InterPro" id="IPR024692">
    <property type="entry name" value="PTS_EI"/>
</dbReference>
<dbReference type="NCBIfam" id="TIGR01417">
    <property type="entry name" value="PTS_I_fam"/>
    <property type="match status" value="1"/>
</dbReference>
<dbReference type="SUPFAM" id="SSF47831">
    <property type="entry name" value="Enzyme I of the PEP:sugar phosphotransferase system HPr-binding (sub)domain"/>
    <property type="match status" value="1"/>
</dbReference>
<organism evidence="21 22">
    <name type="scientific">Acetobacterium malicum</name>
    <dbReference type="NCBI Taxonomy" id="52692"/>
    <lineage>
        <taxon>Bacteria</taxon>
        <taxon>Bacillati</taxon>
        <taxon>Bacillota</taxon>
        <taxon>Clostridia</taxon>
        <taxon>Eubacteriales</taxon>
        <taxon>Eubacteriaceae</taxon>
        <taxon>Acetobacterium</taxon>
    </lineage>
</organism>
<dbReference type="PROSITE" id="PS00742">
    <property type="entry name" value="PEP_ENZYMES_2"/>
    <property type="match status" value="1"/>
</dbReference>
<dbReference type="InterPro" id="IPR040442">
    <property type="entry name" value="Pyrv_kinase-like_dom_sf"/>
</dbReference>
<dbReference type="PIRSF" id="PIRSF000732">
    <property type="entry name" value="PTS_enzyme_I"/>
    <property type="match status" value="1"/>
</dbReference>
<evidence type="ECO:0000256" key="8">
    <source>
        <dbReference type="ARBA" id="ARBA00022448"/>
    </source>
</evidence>
<keyword evidence="8 17" id="KW-0813">Transport</keyword>
<dbReference type="GO" id="GO:0008965">
    <property type="term" value="F:phosphoenolpyruvate-protein phosphotransferase activity"/>
    <property type="evidence" value="ECO:0007669"/>
    <property type="project" value="UniProtKB-EC"/>
</dbReference>
<dbReference type="PANTHER" id="PTHR46244:SF3">
    <property type="entry name" value="PHOSPHOENOLPYRUVATE-PROTEIN PHOSPHOTRANSFERASE"/>
    <property type="match status" value="1"/>
</dbReference>
<name>A0ABR6YVF6_9FIRM</name>
<feature type="domain" description="PEP-utilising enzyme C-terminal" evidence="19">
    <location>
        <begin position="252"/>
        <end position="541"/>
    </location>
</feature>
<evidence type="ECO:0000256" key="14">
    <source>
        <dbReference type="ARBA" id="ARBA00022777"/>
    </source>
</evidence>
<keyword evidence="14 17" id="KW-0418">Kinase</keyword>
<evidence type="ECO:0000256" key="16">
    <source>
        <dbReference type="ARBA" id="ARBA00033235"/>
    </source>
</evidence>
<dbReference type="Pfam" id="PF02896">
    <property type="entry name" value="PEP-utilizers_C"/>
    <property type="match status" value="1"/>
</dbReference>
<keyword evidence="10 17" id="KW-0762">Sugar transport</keyword>